<accession>A0A084VBI6</accession>
<dbReference type="Proteomes" id="UP000030765">
    <property type="component" value="Unassembled WGS sequence"/>
</dbReference>
<name>A0A084VBI6_ANOSI</name>
<evidence type="ECO:0000313" key="4">
    <source>
        <dbReference type="Proteomes" id="UP000030765"/>
    </source>
</evidence>
<reference evidence="3" key="2">
    <citation type="submission" date="2020-05" db="UniProtKB">
        <authorList>
            <consortium name="EnsemblMetazoa"/>
        </authorList>
    </citation>
    <scope>IDENTIFICATION</scope>
</reference>
<evidence type="ECO:0000313" key="2">
    <source>
        <dbReference type="EMBL" id="KFB35330.1"/>
    </source>
</evidence>
<reference evidence="2 4" key="1">
    <citation type="journal article" date="2014" name="BMC Genomics">
        <title>Genome sequence of Anopheles sinensis provides insight into genetics basis of mosquito competence for malaria parasites.</title>
        <authorList>
            <person name="Zhou D."/>
            <person name="Zhang D."/>
            <person name="Ding G."/>
            <person name="Shi L."/>
            <person name="Hou Q."/>
            <person name="Ye Y."/>
            <person name="Xu Y."/>
            <person name="Zhou H."/>
            <person name="Xiong C."/>
            <person name="Li S."/>
            <person name="Yu J."/>
            <person name="Hong S."/>
            <person name="Yu X."/>
            <person name="Zou P."/>
            <person name="Chen C."/>
            <person name="Chang X."/>
            <person name="Wang W."/>
            <person name="Lv Y."/>
            <person name="Sun Y."/>
            <person name="Ma L."/>
            <person name="Shen B."/>
            <person name="Zhu C."/>
        </authorList>
    </citation>
    <scope>NUCLEOTIDE SEQUENCE [LARGE SCALE GENOMIC DNA]</scope>
</reference>
<dbReference type="VEuPathDB" id="VectorBase:ASIC001662"/>
<evidence type="ECO:0000313" key="3">
    <source>
        <dbReference type="EnsemblMetazoa" id="ASIC001662-PA"/>
    </source>
</evidence>
<evidence type="ECO:0000256" key="1">
    <source>
        <dbReference type="SAM" id="MobiDB-lite"/>
    </source>
</evidence>
<organism evidence="2">
    <name type="scientific">Anopheles sinensis</name>
    <name type="common">Mosquito</name>
    <dbReference type="NCBI Taxonomy" id="74873"/>
    <lineage>
        <taxon>Eukaryota</taxon>
        <taxon>Metazoa</taxon>
        <taxon>Ecdysozoa</taxon>
        <taxon>Arthropoda</taxon>
        <taxon>Hexapoda</taxon>
        <taxon>Insecta</taxon>
        <taxon>Pterygota</taxon>
        <taxon>Neoptera</taxon>
        <taxon>Endopterygota</taxon>
        <taxon>Diptera</taxon>
        <taxon>Nematocera</taxon>
        <taxon>Culicoidea</taxon>
        <taxon>Culicidae</taxon>
        <taxon>Anophelinae</taxon>
        <taxon>Anopheles</taxon>
    </lineage>
</organism>
<feature type="region of interest" description="Disordered" evidence="1">
    <location>
        <begin position="1"/>
        <end position="64"/>
    </location>
</feature>
<proteinExistence type="predicted"/>
<keyword evidence="4" id="KW-1185">Reference proteome</keyword>
<gene>
    <name evidence="2" type="ORF">ZHAS_00001662</name>
</gene>
<dbReference type="EMBL" id="KE524405">
    <property type="protein sequence ID" value="KFB35330.1"/>
    <property type="molecule type" value="Genomic_DNA"/>
</dbReference>
<dbReference type="VEuPathDB" id="VectorBase:ASIS011021"/>
<dbReference type="EnsemblMetazoa" id="ASIC001662-RA">
    <property type="protein sequence ID" value="ASIC001662-PA"/>
    <property type="gene ID" value="ASIC001662"/>
</dbReference>
<protein>
    <submittedName>
        <fullName evidence="2 3">Zinc-activated ligand-gated ion channel</fullName>
    </submittedName>
</protein>
<dbReference type="AlphaFoldDB" id="A0A084VBI6"/>
<sequence>MAPAGAADVDNPISVKPNSTSPRSDRRRKKTQQPQPEGNRKKHGNNARNPTEASAGAATSLLQR</sequence>
<dbReference type="EMBL" id="ATLV01007260">
    <property type="status" value="NOT_ANNOTATED_CDS"/>
    <property type="molecule type" value="Genomic_DNA"/>
</dbReference>